<dbReference type="OrthoDB" id="6130713at2759"/>
<dbReference type="PROSITE" id="PS00028">
    <property type="entry name" value="ZINC_FINGER_C2H2_1"/>
    <property type="match status" value="1"/>
</dbReference>
<dbReference type="Proteomes" id="UP000694844">
    <property type="component" value="Chromosome 3"/>
</dbReference>
<dbReference type="GeneID" id="111123441"/>
<dbReference type="KEGG" id="cvn:111123441"/>
<dbReference type="PANTHER" id="PTHR33845">
    <property type="entry name" value="C2H2-TYPE DOMAIN-CONTAINING PROTEIN"/>
    <property type="match status" value="1"/>
</dbReference>
<protein>
    <submittedName>
        <fullName evidence="3">Uncharacterized protein LOC111123441</fullName>
    </submittedName>
</protein>
<evidence type="ECO:0000313" key="3">
    <source>
        <dbReference type="RefSeq" id="XP_022321467.1"/>
    </source>
</evidence>
<sequence>MTKLSELLIMKDENLMFSEVKQPDPKPSLIQGVRQQDHFTCIDPDCIKAFRKEKQYIHHISIGEHVYDEQKLDTLEDRSKRLWSIQCNELRFEQQNISFEAISEEPMIFENHGYALKRRKKTSRFPVKVKNYLTGLYRNGEETGRKISPQVAAKKMRSEADEEGNRLFSPVEWLSPQQIRSFFANLCLKKQRVSNVIKVEGAEIDEELENAIVDLVAIERSQELSRIVDLSLNY</sequence>
<dbReference type="AlphaFoldDB" id="A0A8B8CZZ6"/>
<keyword evidence="2" id="KW-1185">Reference proteome</keyword>
<proteinExistence type="predicted"/>
<name>A0A8B8CZZ6_CRAVI</name>
<accession>A0A8B8CZZ6</accession>
<dbReference type="PANTHER" id="PTHR33845:SF1">
    <property type="entry name" value="C2H2-TYPE DOMAIN-CONTAINING PROTEIN"/>
    <property type="match status" value="1"/>
</dbReference>
<evidence type="ECO:0000313" key="2">
    <source>
        <dbReference type="Proteomes" id="UP000694844"/>
    </source>
</evidence>
<reference evidence="3" key="1">
    <citation type="submission" date="2025-08" db="UniProtKB">
        <authorList>
            <consortium name="RefSeq"/>
        </authorList>
    </citation>
    <scope>IDENTIFICATION</scope>
    <source>
        <tissue evidence="3">Whole sample</tissue>
    </source>
</reference>
<feature type="domain" description="C2H2-type" evidence="1">
    <location>
        <begin position="41"/>
        <end position="65"/>
    </location>
</feature>
<dbReference type="RefSeq" id="XP_022321467.1">
    <property type="nucleotide sequence ID" value="XM_022465759.1"/>
</dbReference>
<dbReference type="InterPro" id="IPR013087">
    <property type="entry name" value="Znf_C2H2_type"/>
</dbReference>
<organism evidence="2 3">
    <name type="scientific">Crassostrea virginica</name>
    <name type="common">Eastern oyster</name>
    <dbReference type="NCBI Taxonomy" id="6565"/>
    <lineage>
        <taxon>Eukaryota</taxon>
        <taxon>Metazoa</taxon>
        <taxon>Spiralia</taxon>
        <taxon>Lophotrochozoa</taxon>
        <taxon>Mollusca</taxon>
        <taxon>Bivalvia</taxon>
        <taxon>Autobranchia</taxon>
        <taxon>Pteriomorphia</taxon>
        <taxon>Ostreida</taxon>
        <taxon>Ostreoidea</taxon>
        <taxon>Ostreidae</taxon>
        <taxon>Crassostrea</taxon>
    </lineage>
</organism>
<evidence type="ECO:0000259" key="1">
    <source>
        <dbReference type="PROSITE" id="PS00028"/>
    </source>
</evidence>
<gene>
    <name evidence="3" type="primary">LOC111123441</name>
</gene>